<protein>
    <submittedName>
        <fullName evidence="1">Uncharacterized protein</fullName>
    </submittedName>
</protein>
<dbReference type="Proteomes" id="UP000828922">
    <property type="component" value="Linkage Group LG07"/>
</dbReference>
<proteinExistence type="predicted"/>
<evidence type="ECO:0000313" key="2">
    <source>
        <dbReference type="Proteomes" id="UP000828922"/>
    </source>
</evidence>
<sequence length="200" mass="21787">MRPLSSSFASAIIVHRVVPATSPLRLVFAVQQNSRLSETRISTPLLNAAAAAALLKRSATHLTSPSWPSSIRLSSAWRGRTSQLHAMATDYTPAVVVYVTVPNKETGSKLAHSIIENKLAACVNQIPGVESTYLWQGKVETDSELLLIIKTRQSLLQQLTDHVTANHPYDTPEVIAVPITGGSHKYLQWLAESTQKVLDA</sequence>
<evidence type="ECO:0000313" key="1">
    <source>
        <dbReference type="EMBL" id="KAH9557557.1"/>
    </source>
</evidence>
<accession>A0ACB8HNA2</accession>
<dbReference type="EMBL" id="CM038913">
    <property type="protein sequence ID" value="KAH9557557.1"/>
    <property type="molecule type" value="Genomic_DNA"/>
</dbReference>
<organism evidence="1 2">
    <name type="scientific">Sphagnum magellanicum</name>
    <dbReference type="NCBI Taxonomy" id="128215"/>
    <lineage>
        <taxon>Eukaryota</taxon>
        <taxon>Viridiplantae</taxon>
        <taxon>Streptophyta</taxon>
        <taxon>Embryophyta</taxon>
        <taxon>Bryophyta</taxon>
        <taxon>Sphagnophytina</taxon>
        <taxon>Sphagnopsida</taxon>
        <taxon>Sphagnales</taxon>
        <taxon>Sphagnaceae</taxon>
        <taxon>Sphagnum</taxon>
    </lineage>
</organism>
<comment type="caution">
    <text evidence="1">The sequence shown here is derived from an EMBL/GenBank/DDBJ whole genome shotgun (WGS) entry which is preliminary data.</text>
</comment>
<gene>
    <name evidence="1" type="ORF">CY35_07G089500</name>
</gene>
<name>A0ACB8HNA2_9BRYO</name>
<keyword evidence="2" id="KW-1185">Reference proteome</keyword>
<reference evidence="2" key="1">
    <citation type="journal article" date="2022" name="New Phytol.">
        <title>Phylogenomic structure and speciation in an emerging model: the Sphagnum magellanicum complex (Bryophyta).</title>
        <authorList>
            <person name="Shaw A.J."/>
            <person name="Piatkowski B."/>
            <person name="Duffy A.M."/>
            <person name="Aguero B."/>
            <person name="Imwattana K."/>
            <person name="Nieto-Lugilde M."/>
            <person name="Healey A."/>
            <person name="Weston D.J."/>
            <person name="Patel M.N."/>
            <person name="Schmutz J."/>
            <person name="Grimwood J."/>
            <person name="Yavitt J.B."/>
            <person name="Hassel K."/>
            <person name="Stenoien H.K."/>
            <person name="Flatberg K.I."/>
            <person name="Bickford C.P."/>
            <person name="Hicks K.A."/>
        </authorList>
    </citation>
    <scope>NUCLEOTIDE SEQUENCE [LARGE SCALE GENOMIC DNA]</scope>
</reference>